<dbReference type="SUPFAM" id="SSF53335">
    <property type="entry name" value="S-adenosyl-L-methionine-dependent methyltransferases"/>
    <property type="match status" value="1"/>
</dbReference>
<dbReference type="EMBL" id="FRBN01000027">
    <property type="protein sequence ID" value="SHL67977.1"/>
    <property type="molecule type" value="Genomic_DNA"/>
</dbReference>
<dbReference type="Pfam" id="PF05050">
    <property type="entry name" value="Methyltransf_21"/>
    <property type="match status" value="1"/>
</dbReference>
<proteinExistence type="predicted"/>
<evidence type="ECO:0000313" key="2">
    <source>
        <dbReference type="EMBL" id="SHL67977.1"/>
    </source>
</evidence>
<name>A0A1M7CLB3_9RHOB</name>
<protein>
    <submittedName>
        <fullName evidence="2">Methyltransferase, FkbM family</fullName>
    </submittedName>
</protein>
<dbReference type="GO" id="GO:0008168">
    <property type="term" value="F:methyltransferase activity"/>
    <property type="evidence" value="ECO:0007669"/>
    <property type="project" value="UniProtKB-KW"/>
</dbReference>
<accession>A0A1M7CLB3</accession>
<organism evidence="2 3">
    <name type="scientific">Roseovarius marisflavi</name>
    <dbReference type="NCBI Taxonomy" id="1054996"/>
    <lineage>
        <taxon>Bacteria</taxon>
        <taxon>Pseudomonadati</taxon>
        <taxon>Pseudomonadota</taxon>
        <taxon>Alphaproteobacteria</taxon>
        <taxon>Rhodobacterales</taxon>
        <taxon>Roseobacteraceae</taxon>
        <taxon>Roseovarius</taxon>
    </lineage>
</organism>
<keyword evidence="2" id="KW-0489">Methyltransferase</keyword>
<keyword evidence="3" id="KW-1185">Reference proteome</keyword>
<dbReference type="RefSeq" id="WP_073200142.1">
    <property type="nucleotide sequence ID" value="NZ_FRBN01000027.1"/>
</dbReference>
<gene>
    <name evidence="2" type="ORF">SAMN05444414_12715</name>
</gene>
<keyword evidence="2" id="KW-0808">Transferase</keyword>
<dbReference type="STRING" id="1054996.SAMN05444414_12715"/>
<dbReference type="NCBIfam" id="TIGR01444">
    <property type="entry name" value="fkbM_fam"/>
    <property type="match status" value="1"/>
</dbReference>
<evidence type="ECO:0000313" key="3">
    <source>
        <dbReference type="Proteomes" id="UP000184191"/>
    </source>
</evidence>
<dbReference type="InterPro" id="IPR006342">
    <property type="entry name" value="FkbM_mtfrase"/>
</dbReference>
<feature type="domain" description="Methyltransferase FkbM" evidence="1">
    <location>
        <begin position="100"/>
        <end position="235"/>
    </location>
</feature>
<dbReference type="InterPro" id="IPR029063">
    <property type="entry name" value="SAM-dependent_MTases_sf"/>
</dbReference>
<dbReference type="PANTHER" id="PTHR34203">
    <property type="entry name" value="METHYLTRANSFERASE, FKBM FAMILY PROTEIN"/>
    <property type="match status" value="1"/>
</dbReference>
<dbReference type="PANTHER" id="PTHR34203:SF15">
    <property type="entry name" value="SLL1173 PROTEIN"/>
    <property type="match status" value="1"/>
</dbReference>
<dbReference type="Gene3D" id="3.40.50.150">
    <property type="entry name" value="Vaccinia Virus protein VP39"/>
    <property type="match status" value="1"/>
</dbReference>
<reference evidence="3" key="1">
    <citation type="submission" date="2016-11" db="EMBL/GenBank/DDBJ databases">
        <authorList>
            <person name="Varghese N."/>
            <person name="Submissions S."/>
        </authorList>
    </citation>
    <scope>NUCLEOTIDE SEQUENCE [LARGE SCALE GENOMIC DNA]</scope>
    <source>
        <strain evidence="3">DSM 29327</strain>
    </source>
</reference>
<evidence type="ECO:0000259" key="1">
    <source>
        <dbReference type="Pfam" id="PF05050"/>
    </source>
</evidence>
<dbReference type="Proteomes" id="UP000184191">
    <property type="component" value="Unassembled WGS sequence"/>
</dbReference>
<dbReference type="AlphaFoldDB" id="A0A1M7CLB3"/>
<sequence>MTHTHDISFSSPAARLQYLLLMGLFRLAVTRGLYGRFARGLGRMFSPENAVFLRVNGGAPFRISLNDGYWTRFALYRFPYEPEVAAALYAARGRTPLFCDLGANKGYWTTQAAGKFERVIAVEASANTYAALDQNAGKLPNVTLHRAAIHARSGETLTFLNTHLSHASARLLGAEDAGHGDQTETVTTLAINDLVPAGTAALIKLDVEGAEVAAIDGAARALRDGSVLIYEDHGNDPACTPSAHLLGLDEMCVFAIEDGIAAMPSINAIRALKTDPYKGYNFLAARAGSPLLAAMIEGFAMPGQSR</sequence>
<dbReference type="InterPro" id="IPR052514">
    <property type="entry name" value="SAM-dependent_MTase"/>
</dbReference>
<dbReference type="OrthoDB" id="4104638at2"/>
<dbReference type="GO" id="GO:0032259">
    <property type="term" value="P:methylation"/>
    <property type="evidence" value="ECO:0007669"/>
    <property type="project" value="UniProtKB-KW"/>
</dbReference>